<evidence type="ECO:0000313" key="2">
    <source>
        <dbReference type="EMBL" id="CDN87055.1"/>
    </source>
</evidence>
<dbReference type="EMBL" id="CCAE010000008">
    <property type="protein sequence ID" value="CDN87055.1"/>
    <property type="molecule type" value="Genomic_DNA"/>
</dbReference>
<dbReference type="AlphaFoldDB" id="A0A1L1PNY4"/>
<dbReference type="Proteomes" id="UP000028878">
    <property type="component" value="Unassembled WGS sequence"/>
</dbReference>
<evidence type="ECO:0000313" key="3">
    <source>
        <dbReference type="Proteomes" id="UP000028878"/>
    </source>
</evidence>
<reference evidence="3" key="1">
    <citation type="submission" date="2014-11" db="EMBL/GenBank/DDBJ databases">
        <title>Draft genome sequence of Hydrogenophaga intermedia S1.</title>
        <authorList>
            <person name="Gan H.M."/>
            <person name="Chew T.H."/>
            <person name="Stolz A."/>
        </authorList>
    </citation>
    <scope>NUCLEOTIDE SEQUENCE [LARGE SCALE GENOMIC DNA]</scope>
    <source>
        <strain evidence="3">S1</strain>
    </source>
</reference>
<keyword evidence="3" id="KW-1185">Reference proteome</keyword>
<protein>
    <recommendedName>
        <fullName evidence="1">CD-NTase-associated protein 12/Pycsar effector protein TIR domain-containing protein</fullName>
    </recommendedName>
</protein>
<accession>A0A1L1PNY4</accession>
<name>A0A1L1PNY4_HYDIT</name>
<evidence type="ECO:0000259" key="1">
    <source>
        <dbReference type="Pfam" id="PF10137"/>
    </source>
</evidence>
<sequence>MASQSKSTPSKLFGPEVAPSVGLQLLSKLRGSGAEMLVKRPISEDVYSRWTLLARNYLEKAFGTTSPNVTSVTNVGRFGSFPMNADESWWEGHRATSLQSQLAKVDALIELLETEVTLTEGHAVAPQRESGGHRIFLVHGHDEGALHETARFLERLHQEVIVLREQANEGRTIVEKFEAYSDVGFAVVLLTDDDLGGAKTVAPSNYSARARQNVIFELGFFNGRLGRKRVCALYRPGVEIPSDYAGVLYIALDDAGAWKLQLAKELRAAGFSVDMNDALA</sequence>
<feature type="domain" description="CD-NTase-associated protein 12/Pycsar effector protein TIR" evidence="1">
    <location>
        <begin position="134"/>
        <end position="253"/>
    </location>
</feature>
<gene>
    <name evidence="2" type="ORF">BN948_01474</name>
</gene>
<dbReference type="GO" id="GO:0050135">
    <property type="term" value="F:NADP+ nucleosidase activity"/>
    <property type="evidence" value="ECO:0007669"/>
    <property type="project" value="InterPro"/>
</dbReference>
<dbReference type="Pfam" id="PF10137">
    <property type="entry name" value="CAP12-PCTIR_TIR"/>
    <property type="match status" value="1"/>
</dbReference>
<organism evidence="2 3">
    <name type="scientific">Hydrogenophaga intermedia</name>
    <dbReference type="NCBI Taxonomy" id="65786"/>
    <lineage>
        <taxon>Bacteria</taxon>
        <taxon>Pseudomonadati</taxon>
        <taxon>Pseudomonadota</taxon>
        <taxon>Betaproteobacteria</taxon>
        <taxon>Burkholderiales</taxon>
        <taxon>Comamonadaceae</taxon>
        <taxon>Hydrogenophaga</taxon>
    </lineage>
</organism>
<dbReference type="InterPro" id="IPR019302">
    <property type="entry name" value="CAP12/PCTIR_TIR_dom"/>
</dbReference>
<proteinExistence type="predicted"/>